<name>L1JFG8_GUITC</name>
<dbReference type="STRING" id="905079.L1JFG8"/>
<organism evidence="11">
    <name type="scientific">Guillardia theta (strain CCMP2712)</name>
    <name type="common">Cryptophyte</name>
    <dbReference type="NCBI Taxonomy" id="905079"/>
    <lineage>
        <taxon>Eukaryota</taxon>
        <taxon>Cryptophyceae</taxon>
        <taxon>Pyrenomonadales</taxon>
        <taxon>Geminigeraceae</taxon>
        <taxon>Guillardia</taxon>
    </lineage>
</organism>
<dbReference type="GO" id="GO:0050992">
    <property type="term" value="P:dimethylallyl diphosphate biosynthetic process"/>
    <property type="evidence" value="ECO:0007669"/>
    <property type="project" value="InterPro"/>
</dbReference>
<evidence type="ECO:0000313" key="13">
    <source>
        <dbReference type="Proteomes" id="UP000011087"/>
    </source>
</evidence>
<evidence type="ECO:0000256" key="9">
    <source>
        <dbReference type="ARBA" id="ARBA00046335"/>
    </source>
</evidence>
<dbReference type="PaxDb" id="55529-EKX47246"/>
<dbReference type="OrthoDB" id="1698201at2759"/>
<reference evidence="11 13" key="1">
    <citation type="journal article" date="2012" name="Nature">
        <title>Algal genomes reveal evolutionary mosaicism and the fate of nucleomorphs.</title>
        <authorList>
            <consortium name="DOE Joint Genome Institute"/>
            <person name="Curtis B.A."/>
            <person name="Tanifuji G."/>
            <person name="Burki F."/>
            <person name="Gruber A."/>
            <person name="Irimia M."/>
            <person name="Maruyama S."/>
            <person name="Arias M.C."/>
            <person name="Ball S.G."/>
            <person name="Gile G.H."/>
            <person name="Hirakawa Y."/>
            <person name="Hopkins J.F."/>
            <person name="Kuo A."/>
            <person name="Rensing S.A."/>
            <person name="Schmutz J."/>
            <person name="Symeonidi A."/>
            <person name="Elias M."/>
            <person name="Eveleigh R.J."/>
            <person name="Herman E.K."/>
            <person name="Klute M.J."/>
            <person name="Nakayama T."/>
            <person name="Obornik M."/>
            <person name="Reyes-Prieto A."/>
            <person name="Armbrust E.V."/>
            <person name="Aves S.J."/>
            <person name="Beiko R.G."/>
            <person name="Coutinho P."/>
            <person name="Dacks J.B."/>
            <person name="Durnford D.G."/>
            <person name="Fast N.M."/>
            <person name="Green B.R."/>
            <person name="Grisdale C.J."/>
            <person name="Hempel F."/>
            <person name="Henrissat B."/>
            <person name="Hoppner M.P."/>
            <person name="Ishida K."/>
            <person name="Kim E."/>
            <person name="Koreny L."/>
            <person name="Kroth P.G."/>
            <person name="Liu Y."/>
            <person name="Malik S.B."/>
            <person name="Maier U.G."/>
            <person name="McRose D."/>
            <person name="Mock T."/>
            <person name="Neilson J.A."/>
            <person name="Onodera N.T."/>
            <person name="Poole A.M."/>
            <person name="Pritham E.J."/>
            <person name="Richards T.A."/>
            <person name="Rocap G."/>
            <person name="Roy S.W."/>
            <person name="Sarai C."/>
            <person name="Schaack S."/>
            <person name="Shirato S."/>
            <person name="Slamovits C.H."/>
            <person name="Spencer D.F."/>
            <person name="Suzuki S."/>
            <person name="Worden A.Z."/>
            <person name="Zauner S."/>
            <person name="Barry K."/>
            <person name="Bell C."/>
            <person name="Bharti A.K."/>
            <person name="Crow J.A."/>
            <person name="Grimwood J."/>
            <person name="Kramer R."/>
            <person name="Lindquist E."/>
            <person name="Lucas S."/>
            <person name="Salamov A."/>
            <person name="McFadden G.I."/>
            <person name="Lane C.E."/>
            <person name="Keeling P.J."/>
            <person name="Gray M.W."/>
            <person name="Grigoriev I.V."/>
            <person name="Archibald J.M."/>
        </authorList>
    </citation>
    <scope>NUCLEOTIDE SEQUENCE</scope>
    <source>
        <strain evidence="11 13">CCMP2712</strain>
    </source>
</reference>
<dbReference type="GO" id="GO:0051745">
    <property type="term" value="F:4-hydroxy-3-methylbut-2-enyl diphosphate reductase activity"/>
    <property type="evidence" value="ECO:0007669"/>
    <property type="project" value="UniProtKB-EC"/>
</dbReference>
<dbReference type="GO" id="GO:0051539">
    <property type="term" value="F:4 iron, 4 sulfur cluster binding"/>
    <property type="evidence" value="ECO:0007669"/>
    <property type="project" value="UniProtKB-KW"/>
</dbReference>
<dbReference type="EC" id="1.17.7.4" evidence="10"/>
<evidence type="ECO:0000256" key="1">
    <source>
        <dbReference type="ARBA" id="ARBA00001966"/>
    </source>
</evidence>
<evidence type="ECO:0000256" key="6">
    <source>
        <dbReference type="ARBA" id="ARBA00023014"/>
    </source>
</evidence>
<evidence type="ECO:0000256" key="8">
    <source>
        <dbReference type="ARBA" id="ARBA00046314"/>
    </source>
</evidence>
<dbReference type="Gene3D" id="3.40.1010.20">
    <property type="entry name" value="4-hydroxy-3-methylbut-2-enyl diphosphate reductase, catalytic domain"/>
    <property type="match status" value="2"/>
</dbReference>
<dbReference type="Pfam" id="PF02401">
    <property type="entry name" value="LYTB"/>
    <property type="match status" value="1"/>
</dbReference>
<evidence type="ECO:0000313" key="11">
    <source>
        <dbReference type="EMBL" id="EKX47246.1"/>
    </source>
</evidence>
<dbReference type="InterPro" id="IPR003451">
    <property type="entry name" value="LytB/IspH"/>
</dbReference>
<keyword evidence="5" id="KW-0408">Iron</keyword>
<evidence type="ECO:0000256" key="3">
    <source>
        <dbReference type="ARBA" id="ARBA00022723"/>
    </source>
</evidence>
<dbReference type="Proteomes" id="UP000011087">
    <property type="component" value="Unassembled WGS sequence"/>
</dbReference>
<evidence type="ECO:0000256" key="4">
    <source>
        <dbReference type="ARBA" id="ARBA00023002"/>
    </source>
</evidence>
<dbReference type="Gene3D" id="3.40.50.11270">
    <property type="match status" value="1"/>
</dbReference>
<dbReference type="NCBIfam" id="TIGR00216">
    <property type="entry name" value="ispH_lytB"/>
    <property type="match status" value="1"/>
</dbReference>
<keyword evidence="6" id="KW-0411">Iron-sulfur</keyword>
<comment type="pathway">
    <text evidence="8">Isoprenoid biosynthesis; dimethylallyl diphosphate biosynthesis; dimethylallyl diphosphate from (2E)-4-hydroxy-3-methylbutenyl diphosphate: step 1/1.</text>
</comment>
<reference evidence="13" key="2">
    <citation type="submission" date="2012-11" db="EMBL/GenBank/DDBJ databases">
        <authorList>
            <person name="Kuo A."/>
            <person name="Curtis B.A."/>
            <person name="Tanifuji G."/>
            <person name="Burki F."/>
            <person name="Gruber A."/>
            <person name="Irimia M."/>
            <person name="Maruyama S."/>
            <person name="Arias M.C."/>
            <person name="Ball S.G."/>
            <person name="Gile G.H."/>
            <person name="Hirakawa Y."/>
            <person name="Hopkins J.F."/>
            <person name="Rensing S.A."/>
            <person name="Schmutz J."/>
            <person name="Symeonidi A."/>
            <person name="Elias M."/>
            <person name="Eveleigh R.J."/>
            <person name="Herman E.K."/>
            <person name="Klute M.J."/>
            <person name="Nakayama T."/>
            <person name="Obornik M."/>
            <person name="Reyes-Prieto A."/>
            <person name="Armbrust E.V."/>
            <person name="Aves S.J."/>
            <person name="Beiko R.G."/>
            <person name="Coutinho P."/>
            <person name="Dacks J.B."/>
            <person name="Durnford D.G."/>
            <person name="Fast N.M."/>
            <person name="Green B.R."/>
            <person name="Grisdale C."/>
            <person name="Hempe F."/>
            <person name="Henrissat B."/>
            <person name="Hoppner M.P."/>
            <person name="Ishida K.-I."/>
            <person name="Kim E."/>
            <person name="Koreny L."/>
            <person name="Kroth P.G."/>
            <person name="Liu Y."/>
            <person name="Malik S.-B."/>
            <person name="Maier U.G."/>
            <person name="McRose D."/>
            <person name="Mock T."/>
            <person name="Neilson J.A."/>
            <person name="Onodera N.T."/>
            <person name="Poole A.M."/>
            <person name="Pritham E.J."/>
            <person name="Richards T.A."/>
            <person name="Rocap G."/>
            <person name="Roy S.W."/>
            <person name="Sarai C."/>
            <person name="Schaack S."/>
            <person name="Shirato S."/>
            <person name="Slamovits C.H."/>
            <person name="Spencer D.F."/>
            <person name="Suzuki S."/>
            <person name="Worden A.Z."/>
            <person name="Zauner S."/>
            <person name="Barry K."/>
            <person name="Bell C."/>
            <person name="Bharti A.K."/>
            <person name="Crow J.A."/>
            <person name="Grimwood J."/>
            <person name="Kramer R."/>
            <person name="Lindquist E."/>
            <person name="Lucas S."/>
            <person name="Salamov A."/>
            <person name="McFadden G.I."/>
            <person name="Lane C.E."/>
            <person name="Keeling P.J."/>
            <person name="Gray M.W."/>
            <person name="Grigoriev I.V."/>
            <person name="Archibald J.M."/>
        </authorList>
    </citation>
    <scope>NUCLEOTIDE SEQUENCE</scope>
    <source>
        <strain evidence="13">CCMP2712</strain>
    </source>
</reference>
<dbReference type="EnsemblProtists" id="EKX47246">
    <property type="protein sequence ID" value="EKX47246"/>
    <property type="gene ID" value="GUITHDRAFT_162757"/>
</dbReference>
<evidence type="ECO:0000256" key="2">
    <source>
        <dbReference type="ARBA" id="ARBA00022485"/>
    </source>
</evidence>
<dbReference type="HOGENOM" id="CLU_027486_4_0_1"/>
<evidence type="ECO:0000256" key="5">
    <source>
        <dbReference type="ARBA" id="ARBA00023004"/>
    </source>
</evidence>
<evidence type="ECO:0000256" key="10">
    <source>
        <dbReference type="ARBA" id="ARBA00047177"/>
    </source>
</evidence>
<evidence type="ECO:0000256" key="7">
    <source>
        <dbReference type="ARBA" id="ARBA00046313"/>
    </source>
</evidence>
<dbReference type="HAMAP" id="MF_00191">
    <property type="entry name" value="IspH"/>
    <property type="match status" value="1"/>
</dbReference>
<dbReference type="RefSeq" id="XP_005834226.1">
    <property type="nucleotide sequence ID" value="XM_005834169.1"/>
</dbReference>
<dbReference type="GO" id="GO:0019288">
    <property type="term" value="P:isopentenyl diphosphate biosynthetic process, methylerythritol 4-phosphate pathway"/>
    <property type="evidence" value="ECO:0007669"/>
    <property type="project" value="InterPro"/>
</dbReference>
<comment type="pathway">
    <text evidence="7">Isoprenoid biosynthesis; isopentenyl diphosphate biosynthesis via DXP pathway; isopentenyl diphosphate from 1-deoxy-D-xylulose 5-phosphate: step 6/6.</text>
</comment>
<dbReference type="CDD" id="cd13944">
    <property type="entry name" value="lytB_ispH"/>
    <property type="match status" value="1"/>
</dbReference>
<keyword evidence="3" id="KW-0479">Metal-binding</keyword>
<protein>
    <recommendedName>
        <fullName evidence="10">4-hydroxy-3-methylbut-2-enyl diphosphate reductase</fullName>
        <ecNumber evidence="10">1.17.7.4</ecNumber>
    </recommendedName>
</protein>
<keyword evidence="2" id="KW-0004">4Fe-4S</keyword>
<dbReference type="PANTHER" id="PTHR31619:SF5">
    <property type="entry name" value="4-HYDROXY-3-METHYLBUT-2-ENYL DIPHOSPHATE REDUCTASE, CHLOROPLASTIC"/>
    <property type="match status" value="1"/>
</dbReference>
<sequence length="435" mass="48832">MGSLKGRSPVPPLRSRSACFLRMSEGAKLDKRAERRRIVASENFNRRGFGETKEEVQGMMVEEFTSDMVKELKENNNVIERNNVVIKLAESYGFCWGVERAVAMAYEARSFYKDDKIHITNEIIHNPGVNGRLKDMGYNFVPVNGGVKDFSDVKEGDVVVLPAFGASLEEMQLLDSKGCRIVDTTCPWVSKVWNAVDTHRRKDMTSVIHGKWAHEESIATASMADTYIIIKDMEEAKYVTNYILNGGNKEEFMAKFKNACSSGFDPDRDLKKVGIANQTTMYKEETAAIAKLFERTMLKKFGPENVNVHFMALDTICDATQERQDAINDLIRDDSVDFYLIVGGWDSSNTGHLLEIVHMNGKVGYHIDMAHRIREDGSIEHRETDGTITVTKDFLPKGKVTVGVTSGASTPDRYLQESVERVLMLKALEKDGAIA</sequence>
<accession>L1JFG8</accession>
<dbReference type="EMBL" id="JH992991">
    <property type="protein sequence ID" value="EKX47246.1"/>
    <property type="molecule type" value="Genomic_DNA"/>
</dbReference>
<dbReference type="GO" id="GO:0046872">
    <property type="term" value="F:metal ion binding"/>
    <property type="evidence" value="ECO:0007669"/>
    <property type="project" value="UniProtKB-KW"/>
</dbReference>
<dbReference type="AlphaFoldDB" id="L1JFG8"/>
<reference evidence="12" key="3">
    <citation type="submission" date="2015-06" db="UniProtKB">
        <authorList>
            <consortium name="EnsemblProtists"/>
        </authorList>
    </citation>
    <scope>IDENTIFICATION</scope>
</reference>
<dbReference type="NCBIfam" id="NF009911">
    <property type="entry name" value="PRK13371.1"/>
    <property type="match status" value="1"/>
</dbReference>
<dbReference type="PANTHER" id="PTHR31619">
    <property type="entry name" value="4-HYDROXY-3-METHYLBUT-2-ENYL DIPHOSPHATE REDUCTASE, CHLOROPLASTIC"/>
    <property type="match status" value="1"/>
</dbReference>
<comment type="cofactor">
    <cofactor evidence="1">
        <name>[4Fe-4S] cluster</name>
        <dbReference type="ChEBI" id="CHEBI:49883"/>
    </cofactor>
</comment>
<dbReference type="GeneID" id="17303838"/>
<proteinExistence type="inferred from homology"/>
<dbReference type="OMA" id="DRIWLTN"/>
<evidence type="ECO:0000313" key="12">
    <source>
        <dbReference type="EnsemblProtists" id="EKX47246"/>
    </source>
</evidence>
<keyword evidence="13" id="KW-1185">Reference proteome</keyword>
<dbReference type="KEGG" id="gtt:GUITHDRAFT_162757"/>
<gene>
    <name evidence="11" type="ORF">GUITHDRAFT_162757</name>
</gene>
<keyword evidence="4" id="KW-0560">Oxidoreductase</keyword>
<dbReference type="eggNOG" id="ENOG502QPIQ">
    <property type="taxonomic scope" value="Eukaryota"/>
</dbReference>
<comment type="similarity">
    <text evidence="9">Belongs to the IspH family.</text>
</comment>